<evidence type="ECO:0000313" key="1">
    <source>
        <dbReference type="Proteomes" id="UP000036681"/>
    </source>
</evidence>
<dbReference type="AlphaFoldDB" id="A0A0M3I833"/>
<name>A0A0M3I833_ASCLU</name>
<reference evidence="2" key="1">
    <citation type="submission" date="2017-02" db="UniProtKB">
        <authorList>
            <consortium name="WormBaseParasite"/>
        </authorList>
    </citation>
    <scope>IDENTIFICATION</scope>
</reference>
<keyword evidence="1" id="KW-1185">Reference proteome</keyword>
<dbReference type="Proteomes" id="UP000036681">
    <property type="component" value="Unplaced"/>
</dbReference>
<proteinExistence type="predicted"/>
<organism evidence="1 2">
    <name type="scientific">Ascaris lumbricoides</name>
    <name type="common">Giant roundworm</name>
    <dbReference type="NCBI Taxonomy" id="6252"/>
    <lineage>
        <taxon>Eukaryota</taxon>
        <taxon>Metazoa</taxon>
        <taxon>Ecdysozoa</taxon>
        <taxon>Nematoda</taxon>
        <taxon>Chromadorea</taxon>
        <taxon>Rhabditida</taxon>
        <taxon>Spirurina</taxon>
        <taxon>Ascaridomorpha</taxon>
        <taxon>Ascaridoidea</taxon>
        <taxon>Ascarididae</taxon>
        <taxon>Ascaris</taxon>
    </lineage>
</organism>
<evidence type="ECO:0000313" key="2">
    <source>
        <dbReference type="WBParaSite" id="ALUE_0001344601-mRNA-1"/>
    </source>
</evidence>
<sequence length="101" mass="11140">MALDGSSVYTAADLPAVGGWLAADICPTVIQHHLQRSFMDNLRCTEYLSDSPSTSNTLNVNTAVTISQSRRRSVKITNEERFHHEQGRLVLGQVCCYNSLA</sequence>
<accession>A0A0M3I833</accession>
<protein>
    <submittedName>
        <fullName evidence="2">Uncharacterized protein</fullName>
    </submittedName>
</protein>
<dbReference type="WBParaSite" id="ALUE_0001344601-mRNA-1">
    <property type="protein sequence ID" value="ALUE_0001344601-mRNA-1"/>
    <property type="gene ID" value="ALUE_0001344601"/>
</dbReference>